<feature type="domain" description="UspA" evidence="2">
    <location>
        <begin position="13"/>
        <end position="141"/>
    </location>
</feature>
<dbReference type="Proteomes" id="UP000316406">
    <property type="component" value="Unassembled WGS sequence"/>
</dbReference>
<dbReference type="RefSeq" id="WP_143922604.1">
    <property type="nucleotide sequence ID" value="NZ_VLTK01000005.1"/>
</dbReference>
<dbReference type="EMBL" id="VLTK01000005">
    <property type="protein sequence ID" value="TSI16169.1"/>
    <property type="molecule type" value="Genomic_DNA"/>
</dbReference>
<accession>A0A556CFF0</accession>
<evidence type="ECO:0000256" key="1">
    <source>
        <dbReference type="ARBA" id="ARBA00008791"/>
    </source>
</evidence>
<name>A0A556CFF0_BREAU</name>
<organism evidence="3 4">
    <name type="scientific">Brevibacterium aurantiacum</name>
    <dbReference type="NCBI Taxonomy" id="273384"/>
    <lineage>
        <taxon>Bacteria</taxon>
        <taxon>Bacillati</taxon>
        <taxon>Actinomycetota</taxon>
        <taxon>Actinomycetes</taxon>
        <taxon>Micrococcales</taxon>
        <taxon>Brevibacteriaceae</taxon>
        <taxon>Brevibacterium</taxon>
    </lineage>
</organism>
<reference evidence="3 4" key="1">
    <citation type="submission" date="2019-07" db="EMBL/GenBank/DDBJ databases">
        <title>Draft genome sequence of Brevibacterium aurantiacum XU54 isolated from Xinjiang China.</title>
        <authorList>
            <person name="Xu X."/>
        </authorList>
    </citation>
    <scope>NUCLEOTIDE SEQUENCE [LARGE SCALE GENOMIC DNA]</scope>
    <source>
        <strain evidence="3 4">XU54</strain>
    </source>
</reference>
<dbReference type="Pfam" id="PF00582">
    <property type="entry name" value="Usp"/>
    <property type="match status" value="2"/>
</dbReference>
<evidence type="ECO:0000313" key="3">
    <source>
        <dbReference type="EMBL" id="TSI16169.1"/>
    </source>
</evidence>
<feature type="domain" description="UspA" evidence="2">
    <location>
        <begin position="163"/>
        <end position="283"/>
    </location>
</feature>
<comment type="similarity">
    <text evidence="1">Belongs to the universal stress protein A family.</text>
</comment>
<dbReference type="InterPro" id="IPR006016">
    <property type="entry name" value="UspA"/>
</dbReference>
<sequence>MRYVVGITMDNRGRDAVSLALALAQTTLSSHRVELDLVHVLRGVPPEQAGSKPEREYQKLCLEEAEQWMAKTHDLVPKTIRSTTSVHFADSMAAGLIDKATSCPCDLIIVGAASHGPLRRFTIGSVANALLHSSPVPVALAPSGYLPPSRLTRLSCALGMRPGAEVALNVATQSSVLHDVPLRLISLIALDSRTEDVERTDAARDHAKKLLLRASQSVEDATEVMVDVALGRSIESAIEKLTWDDGEIVLIGSSRLAKNRSIFMGTTANKMLRSLPVPMVVVPRYHAADFISDNGISI</sequence>
<protein>
    <submittedName>
        <fullName evidence="3">Universal stress protein</fullName>
    </submittedName>
</protein>
<keyword evidence="4" id="KW-1185">Reference proteome</keyword>
<dbReference type="PANTHER" id="PTHR46268:SF6">
    <property type="entry name" value="UNIVERSAL STRESS PROTEIN UP12"/>
    <property type="match status" value="1"/>
</dbReference>
<evidence type="ECO:0000259" key="2">
    <source>
        <dbReference type="Pfam" id="PF00582"/>
    </source>
</evidence>
<dbReference type="OrthoDB" id="5242641at2"/>
<gene>
    <name evidence="3" type="ORF">FO013_11145</name>
</gene>
<dbReference type="AlphaFoldDB" id="A0A556CFF0"/>
<evidence type="ECO:0000313" key="4">
    <source>
        <dbReference type="Proteomes" id="UP000316406"/>
    </source>
</evidence>
<dbReference type="PANTHER" id="PTHR46268">
    <property type="entry name" value="STRESS RESPONSE PROTEIN NHAX"/>
    <property type="match status" value="1"/>
</dbReference>
<comment type="caution">
    <text evidence="3">The sequence shown here is derived from an EMBL/GenBank/DDBJ whole genome shotgun (WGS) entry which is preliminary data.</text>
</comment>
<dbReference type="CDD" id="cd00293">
    <property type="entry name" value="USP-like"/>
    <property type="match status" value="1"/>
</dbReference>
<proteinExistence type="inferred from homology"/>
<dbReference type="SUPFAM" id="SSF52402">
    <property type="entry name" value="Adenine nucleotide alpha hydrolases-like"/>
    <property type="match status" value="2"/>
</dbReference>
<dbReference type="Gene3D" id="3.40.50.12370">
    <property type="match status" value="2"/>
</dbReference>